<gene>
    <name evidence="1" type="ORF">B0X71_10010</name>
</gene>
<organism evidence="1 2">
    <name type="scientific">Planococcus lenghuensis</name>
    <dbReference type="NCBI Taxonomy" id="2213202"/>
    <lineage>
        <taxon>Bacteria</taxon>
        <taxon>Bacillati</taxon>
        <taxon>Bacillota</taxon>
        <taxon>Bacilli</taxon>
        <taxon>Bacillales</taxon>
        <taxon>Caryophanaceae</taxon>
        <taxon>Planococcus</taxon>
    </lineage>
</organism>
<sequence length="183" mass="20064">MERDGSELFFDMDIQIQNQDLTFEGKIVQETITGTFTQQGQSVPFELAKGETEEVEEPQEEGESIQTEVENGTMQALLEIPGGEGPFPVMILIAGSGPTDKNGNSPALPGKNNSLKLLAKELAAEGIATIRYDKRGVGDNMALVSSEQELRFNDYIQDVAAWVRYAKNSELFSTETRRPSGDS</sequence>
<dbReference type="PANTHER" id="PTHR43265:SF1">
    <property type="entry name" value="ESTERASE ESTD"/>
    <property type="match status" value="1"/>
</dbReference>
<dbReference type="InterPro" id="IPR053145">
    <property type="entry name" value="AB_hydrolase_Est10"/>
</dbReference>
<accession>A0A1Q2KZ13</accession>
<proteinExistence type="predicted"/>
<dbReference type="Gene3D" id="3.40.50.1820">
    <property type="entry name" value="alpha/beta hydrolase"/>
    <property type="match status" value="1"/>
</dbReference>
<name>A0A1Q2KZ13_9BACL</name>
<evidence type="ECO:0008006" key="3">
    <source>
        <dbReference type="Google" id="ProtNLM"/>
    </source>
</evidence>
<protein>
    <recommendedName>
        <fullName evidence="3">Serine aminopeptidase S33 domain-containing protein</fullName>
    </recommendedName>
</protein>
<reference evidence="1 2" key="1">
    <citation type="submission" date="2017-02" db="EMBL/GenBank/DDBJ databases">
        <title>The complete genomic sequence of a novel cold adapted crude oil-degrading bacterium Planococcus qaidamina Y42.</title>
        <authorList>
            <person name="Yang R."/>
        </authorList>
    </citation>
    <scope>NUCLEOTIDE SEQUENCE [LARGE SCALE GENOMIC DNA]</scope>
    <source>
        <strain evidence="1 2">Y42</strain>
    </source>
</reference>
<dbReference type="PANTHER" id="PTHR43265">
    <property type="entry name" value="ESTERASE ESTD"/>
    <property type="match status" value="1"/>
</dbReference>
<dbReference type="KEGG" id="pmar:B0X71_10010"/>
<evidence type="ECO:0000313" key="1">
    <source>
        <dbReference type="EMBL" id="AQQ53376.1"/>
    </source>
</evidence>
<dbReference type="Proteomes" id="UP000188184">
    <property type="component" value="Chromosome"/>
</dbReference>
<dbReference type="AlphaFoldDB" id="A0A1Q2KZ13"/>
<dbReference type="SUPFAM" id="SSF53474">
    <property type="entry name" value="alpha/beta-Hydrolases"/>
    <property type="match status" value="1"/>
</dbReference>
<dbReference type="InterPro" id="IPR029058">
    <property type="entry name" value="AB_hydrolase_fold"/>
</dbReference>
<evidence type="ECO:0000313" key="2">
    <source>
        <dbReference type="Proteomes" id="UP000188184"/>
    </source>
</evidence>
<dbReference type="EMBL" id="CP019640">
    <property type="protein sequence ID" value="AQQ53376.1"/>
    <property type="molecule type" value="Genomic_DNA"/>
</dbReference>
<dbReference type="GO" id="GO:0052689">
    <property type="term" value="F:carboxylic ester hydrolase activity"/>
    <property type="evidence" value="ECO:0007669"/>
    <property type="project" value="TreeGrafter"/>
</dbReference>
<keyword evidence="2" id="KW-1185">Reference proteome</keyword>